<dbReference type="Pfam" id="PF03993">
    <property type="entry name" value="DUF349"/>
    <property type="match status" value="3"/>
</dbReference>
<comment type="caution">
    <text evidence="2">The sequence shown here is derived from an EMBL/GenBank/DDBJ whole genome shotgun (WGS) entry which is preliminary data.</text>
</comment>
<organism evidence="2 3">
    <name type="scientific">Streptomyces silvisoli</name>
    <dbReference type="NCBI Taxonomy" id="3034235"/>
    <lineage>
        <taxon>Bacteria</taxon>
        <taxon>Bacillati</taxon>
        <taxon>Actinomycetota</taxon>
        <taxon>Actinomycetes</taxon>
        <taxon>Kitasatosporales</taxon>
        <taxon>Streptomycetaceae</taxon>
        <taxon>Streptomyces</taxon>
    </lineage>
</organism>
<keyword evidence="3" id="KW-1185">Reference proteome</keyword>
<accession>A0ABT5ZGS9</accession>
<dbReference type="RefSeq" id="WP_276092609.1">
    <property type="nucleotide sequence ID" value="NZ_JARJBC010000003.1"/>
</dbReference>
<name>A0ABT5ZGS9_9ACTN</name>
<sequence>MSSDPWGRVDETGTVYVRTADGERVVGSWQAGSPDEALAYFKRKYDGLVVEIGLLERRVRTTDLSAKDAMTAIEHLRTTVNEAHAVGDLDALTKRLDALVEQVATRREERKAAKAKATDEARTAKEDLVAEAEQLATSEQWRNAGERLRALVDSWKGLPRLDRKTDDELWHRFSHARSVFSKRRKAHFASLDAQREEARQLKEKLVLEAEALSGSTDWGPTAARYRELMSDWKAAGRAQREAEDELWNRFRGAQDVFFAARAEVFAERDSEQRENLALKEELAIEAEKLLPVTDLKAARAAFRSINERWEAIGHVPREARPKIEARMHAVERALQDAEEAEWRRTNPEARARAEGLTGQLQAAVDKLRQQLEAARAAGNTAKADKLAKELEGRQALLDQALKGLQEFGG</sequence>
<feature type="coiled-coil region" evidence="1">
    <location>
        <begin position="320"/>
        <end position="384"/>
    </location>
</feature>
<evidence type="ECO:0000256" key="1">
    <source>
        <dbReference type="SAM" id="Coils"/>
    </source>
</evidence>
<keyword evidence="1" id="KW-0175">Coiled coil</keyword>
<dbReference type="Proteomes" id="UP001216579">
    <property type="component" value="Unassembled WGS sequence"/>
</dbReference>
<gene>
    <name evidence="2" type="ORF">P3G67_06530</name>
</gene>
<dbReference type="InterPro" id="IPR007139">
    <property type="entry name" value="DUF349"/>
</dbReference>
<feature type="coiled-coil region" evidence="1">
    <location>
        <begin position="184"/>
        <end position="211"/>
    </location>
</feature>
<reference evidence="2 3" key="1">
    <citation type="submission" date="2023-03" db="EMBL/GenBank/DDBJ databases">
        <title>Draft genome sequence of Streptomyces sp. RB6PN23 isolated from peat swamp forest in Thailand.</title>
        <authorList>
            <person name="Klaysubun C."/>
            <person name="Duangmal K."/>
        </authorList>
    </citation>
    <scope>NUCLEOTIDE SEQUENCE [LARGE SCALE GENOMIC DNA]</scope>
    <source>
        <strain evidence="2 3">RB6PN23</strain>
    </source>
</reference>
<feature type="coiled-coil region" evidence="1">
    <location>
        <begin position="89"/>
        <end position="134"/>
    </location>
</feature>
<protein>
    <submittedName>
        <fullName evidence="2">DUF349 domain-containing protein</fullName>
    </submittedName>
</protein>
<evidence type="ECO:0000313" key="2">
    <source>
        <dbReference type="EMBL" id="MDF3288896.1"/>
    </source>
</evidence>
<evidence type="ECO:0000313" key="3">
    <source>
        <dbReference type="Proteomes" id="UP001216579"/>
    </source>
</evidence>
<proteinExistence type="predicted"/>
<dbReference type="EMBL" id="JARJBC010000003">
    <property type="protein sequence ID" value="MDF3288896.1"/>
    <property type="molecule type" value="Genomic_DNA"/>
</dbReference>